<dbReference type="Proteomes" id="UP000192578">
    <property type="component" value="Unassembled WGS sequence"/>
</dbReference>
<evidence type="ECO:0000313" key="2">
    <source>
        <dbReference type="EMBL" id="OQV21786.1"/>
    </source>
</evidence>
<evidence type="ECO:0008006" key="4">
    <source>
        <dbReference type="Google" id="ProtNLM"/>
    </source>
</evidence>
<name>A0A1W0X2Q6_HYPEX</name>
<dbReference type="EMBL" id="MTYJ01000021">
    <property type="protein sequence ID" value="OQV21786.1"/>
    <property type="molecule type" value="Genomic_DNA"/>
</dbReference>
<organism evidence="2 3">
    <name type="scientific">Hypsibius exemplaris</name>
    <name type="common">Freshwater tardigrade</name>
    <dbReference type="NCBI Taxonomy" id="2072580"/>
    <lineage>
        <taxon>Eukaryota</taxon>
        <taxon>Metazoa</taxon>
        <taxon>Ecdysozoa</taxon>
        <taxon>Tardigrada</taxon>
        <taxon>Eutardigrada</taxon>
        <taxon>Parachela</taxon>
        <taxon>Hypsibioidea</taxon>
        <taxon>Hypsibiidae</taxon>
        <taxon>Hypsibius</taxon>
    </lineage>
</organism>
<reference evidence="3" key="1">
    <citation type="submission" date="2017-01" db="EMBL/GenBank/DDBJ databases">
        <title>Comparative genomics of anhydrobiosis in the tardigrade Hypsibius dujardini.</title>
        <authorList>
            <person name="Yoshida Y."/>
            <person name="Koutsovoulos G."/>
            <person name="Laetsch D."/>
            <person name="Stevens L."/>
            <person name="Kumar S."/>
            <person name="Horikawa D."/>
            <person name="Ishino K."/>
            <person name="Komine S."/>
            <person name="Tomita M."/>
            <person name="Blaxter M."/>
            <person name="Arakawa K."/>
        </authorList>
    </citation>
    <scope>NUCLEOTIDE SEQUENCE [LARGE SCALE GENOMIC DNA]</scope>
    <source>
        <strain evidence="3">Z151</strain>
    </source>
</reference>
<feature type="compositionally biased region" description="Polar residues" evidence="1">
    <location>
        <begin position="103"/>
        <end position="119"/>
    </location>
</feature>
<feature type="compositionally biased region" description="Basic and acidic residues" evidence="1">
    <location>
        <begin position="1"/>
        <end position="12"/>
    </location>
</feature>
<dbReference type="AlphaFoldDB" id="A0A1W0X2Q6"/>
<accession>A0A1W0X2Q6</accession>
<gene>
    <name evidence="2" type="ORF">BV898_04362</name>
</gene>
<proteinExistence type="predicted"/>
<feature type="compositionally biased region" description="Polar residues" evidence="1">
    <location>
        <begin position="126"/>
        <end position="137"/>
    </location>
</feature>
<evidence type="ECO:0000256" key="1">
    <source>
        <dbReference type="SAM" id="MobiDB-lite"/>
    </source>
</evidence>
<feature type="region of interest" description="Disordered" evidence="1">
    <location>
        <begin position="91"/>
        <end position="137"/>
    </location>
</feature>
<sequence>MSDRDQDVETKAGHPPALKVGGVRVAQRARSPTGEGKAAQDPENPQIPAKDSDQAGDSSVTGIGGLQNKPKDLLVQGKSGIPVTAKDLEIQNEGIHHTHDKGINQSKLGNKQSVNQNPSGGARNYVEQQPRNHGTNH</sequence>
<feature type="compositionally biased region" description="Basic and acidic residues" evidence="1">
    <location>
        <begin position="91"/>
        <end position="102"/>
    </location>
</feature>
<keyword evidence="3" id="KW-1185">Reference proteome</keyword>
<feature type="region of interest" description="Disordered" evidence="1">
    <location>
        <begin position="1"/>
        <end position="78"/>
    </location>
</feature>
<evidence type="ECO:0000313" key="3">
    <source>
        <dbReference type="Proteomes" id="UP000192578"/>
    </source>
</evidence>
<dbReference type="OrthoDB" id="5973225at2759"/>
<protein>
    <recommendedName>
        <fullName evidence="4">Death-associated protein 1</fullName>
    </recommendedName>
</protein>
<comment type="caution">
    <text evidence="2">The sequence shown here is derived from an EMBL/GenBank/DDBJ whole genome shotgun (WGS) entry which is preliminary data.</text>
</comment>